<proteinExistence type="predicted"/>
<dbReference type="InterPro" id="IPR025159">
    <property type="entry name" value="AbiEi_N"/>
</dbReference>
<gene>
    <name evidence="3" type="ORF">ATO10_13889</name>
</gene>
<dbReference type="eggNOG" id="COG0664">
    <property type="taxonomic scope" value="Bacteria"/>
</dbReference>
<evidence type="ECO:0000313" key="4">
    <source>
        <dbReference type="Proteomes" id="UP000024836"/>
    </source>
</evidence>
<name>A0A058ZHG0_9RHOB</name>
<comment type="caution">
    <text evidence="3">The sequence shown here is derived from an EMBL/GenBank/DDBJ whole genome shotgun (WGS) entry which is preliminary data.</text>
</comment>
<dbReference type="Pfam" id="PF13338">
    <property type="entry name" value="AbiEi_4"/>
    <property type="match status" value="1"/>
</dbReference>
<feature type="domain" description="Cyclic nucleotide-binding" evidence="1">
    <location>
        <begin position="1"/>
        <end position="69"/>
    </location>
</feature>
<dbReference type="InterPro" id="IPR014710">
    <property type="entry name" value="RmlC-like_jellyroll"/>
</dbReference>
<dbReference type="SUPFAM" id="SSF51206">
    <property type="entry name" value="cAMP-binding domain-like"/>
    <property type="match status" value="1"/>
</dbReference>
<dbReference type="InterPro" id="IPR000595">
    <property type="entry name" value="cNMP-bd_dom"/>
</dbReference>
<dbReference type="EMBL" id="AQQY01000011">
    <property type="protein sequence ID" value="KCV81069.1"/>
    <property type="molecule type" value="Genomic_DNA"/>
</dbReference>
<keyword evidence="4" id="KW-1185">Reference proteome</keyword>
<evidence type="ECO:0000259" key="2">
    <source>
        <dbReference type="Pfam" id="PF13338"/>
    </source>
</evidence>
<organism evidence="3 4">
    <name type="scientific">Actibacterium atlanticum</name>
    <dbReference type="NCBI Taxonomy" id="1461693"/>
    <lineage>
        <taxon>Bacteria</taxon>
        <taxon>Pseudomonadati</taxon>
        <taxon>Pseudomonadota</taxon>
        <taxon>Alphaproteobacteria</taxon>
        <taxon>Rhodobacterales</taxon>
        <taxon>Roseobacteraceae</taxon>
        <taxon>Actibacterium</taxon>
    </lineage>
</organism>
<evidence type="ECO:0000259" key="1">
    <source>
        <dbReference type="Pfam" id="PF00027"/>
    </source>
</evidence>
<evidence type="ECO:0000313" key="3">
    <source>
        <dbReference type="EMBL" id="KCV81069.1"/>
    </source>
</evidence>
<dbReference type="Proteomes" id="UP000024836">
    <property type="component" value="Unassembled WGS sequence"/>
</dbReference>
<reference evidence="3 4" key="1">
    <citation type="submission" date="2013-04" db="EMBL/GenBank/DDBJ databases">
        <title>Shimia sp. 22II-S11-Z10 Genome Sequencing.</title>
        <authorList>
            <person name="Lai Q."/>
            <person name="Li G."/>
            <person name="Shao Z."/>
        </authorList>
    </citation>
    <scope>NUCLEOTIDE SEQUENCE [LARGE SCALE GENOMIC DNA]</scope>
    <source>
        <strain evidence="4">22II-S11-Z10</strain>
    </source>
</reference>
<protein>
    <submittedName>
        <fullName evidence="3">Cyclic nucleotide-binding protein</fullName>
    </submittedName>
</protein>
<sequence>MFFLEYGAVNLIRHTDAGQKVSMFRAVSGDTMAEPALFSETYHCDAVAEDSSSVLCLDKGLVLDVMAQDPSFATSLVQRLAMQVQTYRRRLELLAIRSAEDRVIAGLADGRLTGSVMNFAADLGLSHEAVYRALSKLVRDGRIVRPARGIYEMSEPVSVPRSE</sequence>
<dbReference type="InterPro" id="IPR018490">
    <property type="entry name" value="cNMP-bd_dom_sf"/>
</dbReference>
<dbReference type="Gene3D" id="2.60.120.10">
    <property type="entry name" value="Jelly Rolls"/>
    <property type="match status" value="1"/>
</dbReference>
<dbReference type="STRING" id="1461693.ATO10_13889"/>
<dbReference type="CDD" id="cd00038">
    <property type="entry name" value="CAP_ED"/>
    <property type="match status" value="1"/>
</dbReference>
<feature type="domain" description="AbiEi antitoxin N-terminal" evidence="2">
    <location>
        <begin position="120"/>
        <end position="151"/>
    </location>
</feature>
<dbReference type="Pfam" id="PF00027">
    <property type="entry name" value="cNMP_binding"/>
    <property type="match status" value="1"/>
</dbReference>
<accession>A0A058ZHG0</accession>
<dbReference type="AlphaFoldDB" id="A0A058ZHG0"/>